<comment type="caution">
    <text evidence="3">The sequence shown here is derived from an EMBL/GenBank/DDBJ whole genome shotgun (WGS) entry which is preliminary data.</text>
</comment>
<protein>
    <submittedName>
        <fullName evidence="3">Membrane protein</fullName>
    </submittedName>
</protein>
<feature type="region of interest" description="Disordered" evidence="1">
    <location>
        <begin position="164"/>
        <end position="196"/>
    </location>
</feature>
<evidence type="ECO:0000313" key="3">
    <source>
        <dbReference type="EMBL" id="GGZ20478.1"/>
    </source>
</evidence>
<accession>A0A918PT94</accession>
<keyword evidence="2" id="KW-0472">Membrane</keyword>
<feature type="region of interest" description="Disordered" evidence="1">
    <location>
        <begin position="329"/>
        <end position="349"/>
    </location>
</feature>
<gene>
    <name evidence="3" type="ORF">GCM10010387_11790</name>
</gene>
<evidence type="ECO:0000256" key="2">
    <source>
        <dbReference type="SAM" id="Phobius"/>
    </source>
</evidence>
<feature type="region of interest" description="Disordered" evidence="1">
    <location>
        <begin position="39"/>
        <end position="100"/>
    </location>
</feature>
<dbReference type="EMBL" id="BMWG01000002">
    <property type="protein sequence ID" value="GGZ20478.1"/>
    <property type="molecule type" value="Genomic_DNA"/>
</dbReference>
<keyword evidence="2" id="KW-1133">Transmembrane helix</keyword>
<feature type="region of interest" description="Disordered" evidence="1">
    <location>
        <begin position="405"/>
        <end position="426"/>
    </location>
</feature>
<sequence>MSGTENTHDGPSRGRPRLIAAVAAAVLIAGGGSAYFASAGFGASGDGGRTDAKSGAPESVPPRLGIGSGERDGRIAPGEPDPSGGPRYTVEGELSAGPERAPVYRATGTVSGPEVARLAEALELPGTPRSAGPQWTIGASGDGTDPLLRVDTAAPGSWTYTLSPGGDNCRGGKECPELDSTGDTGDTGTPPDERTAKEAAAPVLKALGQDGAKLDARQTIGSLRVVNADPVVGGLATYGWSTDLQIDADGRVVRAAGNLKPPVKGEEYPVLSAAETLERLNAGPGAGTDSAVRDPRCAPRLPGGGGGSGHDVPCGPQACASAVPLDGGGAGTAAVPEEDPCEGESTPAAPPAKKVIKVTGASFALSAQYADGRPVLVPSWLFRAEPGGSMPAYTVAEPAVEPSFLREPSVPPKEAPSPSEAPAAGDGRILSYSAEGRALTVTFWGGVCGEYRVTAAESGERVTVRIVEPELKPGEACIALAKEIRKTVTLEKPLGGREVVDADSGEKVARASG</sequence>
<reference evidence="3" key="1">
    <citation type="journal article" date="2014" name="Int. J. Syst. Evol. Microbiol.">
        <title>Complete genome sequence of Corynebacterium casei LMG S-19264T (=DSM 44701T), isolated from a smear-ripened cheese.</title>
        <authorList>
            <consortium name="US DOE Joint Genome Institute (JGI-PGF)"/>
            <person name="Walter F."/>
            <person name="Albersmeier A."/>
            <person name="Kalinowski J."/>
            <person name="Ruckert C."/>
        </authorList>
    </citation>
    <scope>NUCLEOTIDE SEQUENCE</scope>
    <source>
        <strain evidence="3">JCM 4988</strain>
    </source>
</reference>
<dbReference type="AlphaFoldDB" id="A0A918PT94"/>
<keyword evidence="2" id="KW-0812">Transmembrane</keyword>
<keyword evidence="4" id="KW-1185">Reference proteome</keyword>
<feature type="transmembrane region" description="Helical" evidence="2">
    <location>
        <begin position="18"/>
        <end position="37"/>
    </location>
</feature>
<feature type="compositionally biased region" description="Low complexity" evidence="1">
    <location>
        <begin position="181"/>
        <end position="190"/>
    </location>
</feature>
<dbReference type="Proteomes" id="UP000630936">
    <property type="component" value="Unassembled WGS sequence"/>
</dbReference>
<organism evidence="3 4">
    <name type="scientific">Streptomyces inusitatus</name>
    <dbReference type="NCBI Taxonomy" id="68221"/>
    <lineage>
        <taxon>Bacteria</taxon>
        <taxon>Bacillati</taxon>
        <taxon>Actinomycetota</taxon>
        <taxon>Actinomycetes</taxon>
        <taxon>Kitasatosporales</taxon>
        <taxon>Streptomycetaceae</taxon>
        <taxon>Streptomyces</taxon>
    </lineage>
</organism>
<reference evidence="3" key="2">
    <citation type="submission" date="2020-09" db="EMBL/GenBank/DDBJ databases">
        <authorList>
            <person name="Sun Q."/>
            <person name="Ohkuma M."/>
        </authorList>
    </citation>
    <scope>NUCLEOTIDE SEQUENCE</scope>
    <source>
        <strain evidence="3">JCM 4988</strain>
    </source>
</reference>
<evidence type="ECO:0000313" key="4">
    <source>
        <dbReference type="Proteomes" id="UP000630936"/>
    </source>
</evidence>
<proteinExistence type="predicted"/>
<name>A0A918PT94_9ACTN</name>
<dbReference type="RefSeq" id="WP_190121779.1">
    <property type="nucleotide sequence ID" value="NZ_BMWG01000002.1"/>
</dbReference>
<evidence type="ECO:0000256" key="1">
    <source>
        <dbReference type="SAM" id="MobiDB-lite"/>
    </source>
</evidence>